<reference evidence="2 3" key="1">
    <citation type="submission" date="2023-12" db="EMBL/GenBank/DDBJ databases">
        <title>Description of Novel Strain Fulvimarina sp. 2208YS6-2-32 isolated from Uroteuthis (Photololigo) edulis.</title>
        <authorList>
            <person name="Park J.-S."/>
        </authorList>
    </citation>
    <scope>NUCLEOTIDE SEQUENCE [LARGE SCALE GENOMIC DNA]</scope>
    <source>
        <strain evidence="2 3">2208YS6-2-32</strain>
    </source>
</reference>
<protein>
    <submittedName>
        <fullName evidence="2">ATP-grasp domain-containing protein</fullName>
    </submittedName>
</protein>
<accession>A0ABU5HZT7</accession>
<evidence type="ECO:0000313" key="2">
    <source>
        <dbReference type="EMBL" id="MDY8108099.1"/>
    </source>
</evidence>
<dbReference type="SUPFAM" id="SSF56059">
    <property type="entry name" value="Glutathione synthetase ATP-binding domain-like"/>
    <property type="match status" value="1"/>
</dbReference>
<name>A0ABU5HZT7_9HYPH</name>
<evidence type="ECO:0000259" key="1">
    <source>
        <dbReference type="Pfam" id="PF02655"/>
    </source>
</evidence>
<gene>
    <name evidence="2" type="ORF">U0C82_02910</name>
</gene>
<dbReference type="Gene3D" id="3.30.470.20">
    <property type="entry name" value="ATP-grasp fold, B domain"/>
    <property type="match status" value="1"/>
</dbReference>
<dbReference type="InterPro" id="IPR016677">
    <property type="entry name" value="UCP016817_carboligase"/>
</dbReference>
<proteinExistence type="predicted"/>
<feature type="domain" description="ATP-grasp fold PylC-type" evidence="1">
    <location>
        <begin position="129"/>
        <end position="284"/>
    </location>
</feature>
<dbReference type="PIRSF" id="PIRSF016817">
    <property type="entry name" value="UCP016817_carboligase"/>
    <property type="match status" value="1"/>
</dbReference>
<dbReference type="RefSeq" id="WP_322185546.1">
    <property type="nucleotide sequence ID" value="NZ_JAXLPB010000001.1"/>
</dbReference>
<dbReference type="Proteomes" id="UP001294412">
    <property type="component" value="Unassembled WGS sequence"/>
</dbReference>
<dbReference type="Pfam" id="PF02655">
    <property type="entry name" value="ATP-grasp_3"/>
    <property type="match status" value="1"/>
</dbReference>
<organism evidence="2 3">
    <name type="scientific">Fulvimarina uroteuthidis</name>
    <dbReference type="NCBI Taxonomy" id="3098149"/>
    <lineage>
        <taxon>Bacteria</taxon>
        <taxon>Pseudomonadati</taxon>
        <taxon>Pseudomonadota</taxon>
        <taxon>Alphaproteobacteria</taxon>
        <taxon>Hyphomicrobiales</taxon>
        <taxon>Aurantimonadaceae</taxon>
        <taxon>Fulvimarina</taxon>
    </lineage>
</organism>
<evidence type="ECO:0000313" key="3">
    <source>
        <dbReference type="Proteomes" id="UP001294412"/>
    </source>
</evidence>
<keyword evidence="3" id="KW-1185">Reference proteome</keyword>
<sequence length="405" mass="43016">MNGSNPVAARPTILCAAFSARQIAESARLSGFDALAVDFFADHDLTAASRKAALLASHFPDGFSDADLLAALDGLAEGEAPVGFVYGAGFEDRPALLRQICERWPLLGTDAASSAKLKDPDAFALLCREAGVAHPQIAGERGERPGDGRWVSKQVGGCGGSHVRWAGEGSPEPANDAARRYVQRFVEGERWSLAFLGCKGAIAIIGFSRQWADPGLDEPFRYGGAVGPIDPPERVREAIERGVADLVRTAFENGVHVTGLASADFVVTRTQAVCLELNARFGATVDVFDSARAPLFAAHLAACRGALPDGPWPRAGRVRAAGLAWASGGFDLGEDFAWPHWCRDRSSLPRSYEAGEPIATVCADADTEGEAAALFFERAAMLNDPDARGRLTEQLPDQRTASAKK</sequence>
<comment type="caution">
    <text evidence="2">The sequence shown here is derived from an EMBL/GenBank/DDBJ whole genome shotgun (WGS) entry which is preliminary data.</text>
</comment>
<dbReference type="EMBL" id="JAXLPB010000001">
    <property type="protein sequence ID" value="MDY8108099.1"/>
    <property type="molecule type" value="Genomic_DNA"/>
</dbReference>
<dbReference type="InterPro" id="IPR003806">
    <property type="entry name" value="ATP-grasp_PylC-type"/>
</dbReference>